<name>A0A6H5ILL2_9HYME</name>
<dbReference type="AlphaFoldDB" id="A0A6H5ILL2"/>
<evidence type="ECO:0000256" key="1">
    <source>
        <dbReference type="ARBA" id="ARBA00004123"/>
    </source>
</evidence>
<feature type="compositionally biased region" description="Polar residues" evidence="7">
    <location>
        <begin position="29"/>
        <end position="44"/>
    </location>
</feature>
<dbReference type="GO" id="GO:0003677">
    <property type="term" value="F:DNA binding"/>
    <property type="evidence" value="ECO:0007669"/>
    <property type="project" value="TreeGrafter"/>
</dbReference>
<dbReference type="GO" id="GO:0046982">
    <property type="term" value="F:protein heterodimerization activity"/>
    <property type="evidence" value="ECO:0007669"/>
    <property type="project" value="InterPro"/>
</dbReference>
<dbReference type="InterPro" id="IPR009072">
    <property type="entry name" value="Histone-fold"/>
</dbReference>
<dbReference type="Proteomes" id="UP000479190">
    <property type="component" value="Unassembled WGS sequence"/>
</dbReference>
<evidence type="ECO:0000256" key="7">
    <source>
        <dbReference type="SAM" id="MobiDB-lite"/>
    </source>
</evidence>
<evidence type="ECO:0000256" key="4">
    <source>
        <dbReference type="ARBA" id="ARBA00023015"/>
    </source>
</evidence>
<dbReference type="FunFam" id="1.10.20.10:FF:000011">
    <property type="entry name" value="Transcription initiation factor TFIID subunit 12"/>
    <property type="match status" value="1"/>
</dbReference>
<keyword evidence="10" id="KW-1185">Reference proteome</keyword>
<dbReference type="GO" id="GO:0051123">
    <property type="term" value="P:RNA polymerase II preinitiation complex assembly"/>
    <property type="evidence" value="ECO:0007669"/>
    <property type="project" value="TreeGrafter"/>
</dbReference>
<reference evidence="9 10" key="1">
    <citation type="submission" date="2020-02" db="EMBL/GenBank/DDBJ databases">
        <authorList>
            <person name="Ferguson B K."/>
        </authorList>
    </citation>
    <scope>NUCLEOTIDE SEQUENCE [LARGE SCALE GENOMIC DNA]</scope>
</reference>
<dbReference type="Pfam" id="PF03847">
    <property type="entry name" value="TFIID_20kDa"/>
    <property type="match status" value="1"/>
</dbReference>
<dbReference type="InterPro" id="IPR003228">
    <property type="entry name" value="TFIID_TAF12_dom"/>
</dbReference>
<dbReference type="SUPFAM" id="SSF47113">
    <property type="entry name" value="Histone-fold"/>
    <property type="match status" value="1"/>
</dbReference>
<dbReference type="Gene3D" id="1.10.20.10">
    <property type="entry name" value="Histone, subunit A"/>
    <property type="match status" value="1"/>
</dbReference>
<dbReference type="EMBL" id="CADCXV010000865">
    <property type="protein sequence ID" value="CAB0037683.1"/>
    <property type="molecule type" value="Genomic_DNA"/>
</dbReference>
<evidence type="ECO:0000256" key="3">
    <source>
        <dbReference type="ARBA" id="ARBA00017484"/>
    </source>
</evidence>
<dbReference type="PANTHER" id="PTHR12264">
    <property type="entry name" value="TRANSCRIPTION INITIATION FACTOR TFIID SUBUNIT 12"/>
    <property type="match status" value="1"/>
</dbReference>
<dbReference type="GO" id="GO:0000124">
    <property type="term" value="C:SAGA complex"/>
    <property type="evidence" value="ECO:0007669"/>
    <property type="project" value="InterPro"/>
</dbReference>
<dbReference type="PANTHER" id="PTHR12264:SF21">
    <property type="entry name" value="TRANSCRIPTION INITIATION FACTOR TFIID SUBUNIT 12"/>
    <property type="match status" value="1"/>
</dbReference>
<evidence type="ECO:0000313" key="9">
    <source>
        <dbReference type="EMBL" id="CAB0037683.1"/>
    </source>
</evidence>
<accession>A0A6H5ILL2</accession>
<dbReference type="GO" id="GO:0005669">
    <property type="term" value="C:transcription factor TFIID complex"/>
    <property type="evidence" value="ECO:0007669"/>
    <property type="project" value="InterPro"/>
</dbReference>
<sequence>MDSSSESAATPKSNATANSVNSNNTNSVPAQSFTNQTPKSQTPKSDPAEHSQFITKKRLQNLVKEVDPSEQLDEEVEEMLLQLADDFVETTISAACLLAKHRHANTVEVKDVQLHLGTESDIYIIIEKDVNSHDKLKQILFAEKNWNMWIPGFGTDEIRPYKRSTVTESHKQRLALIRKCVKKY</sequence>
<evidence type="ECO:0000256" key="2">
    <source>
        <dbReference type="ARBA" id="ARBA00007530"/>
    </source>
</evidence>
<feature type="domain" description="Transcription initiation factor TFIID subunit 12" evidence="8">
    <location>
        <begin position="55"/>
        <end position="117"/>
    </location>
</feature>
<gene>
    <name evidence="9" type="ORF">TBRA_LOCUS9500</name>
</gene>
<comment type="subcellular location">
    <subcellularLocation>
        <location evidence="1">Nucleus</location>
    </subcellularLocation>
</comment>
<evidence type="ECO:0000256" key="6">
    <source>
        <dbReference type="ARBA" id="ARBA00023242"/>
    </source>
</evidence>
<evidence type="ECO:0000313" key="10">
    <source>
        <dbReference type="Proteomes" id="UP000479190"/>
    </source>
</evidence>
<dbReference type="CDD" id="cd07981">
    <property type="entry name" value="HFD_TAF12"/>
    <property type="match status" value="1"/>
</dbReference>
<proteinExistence type="inferred from homology"/>
<evidence type="ECO:0000259" key="8">
    <source>
        <dbReference type="Pfam" id="PF03847"/>
    </source>
</evidence>
<keyword evidence="6" id="KW-0539">Nucleus</keyword>
<keyword evidence="5" id="KW-0804">Transcription</keyword>
<evidence type="ECO:0000256" key="5">
    <source>
        <dbReference type="ARBA" id="ARBA00023163"/>
    </source>
</evidence>
<protein>
    <recommendedName>
        <fullName evidence="3">Transcription initiation factor TFIID subunit 12</fullName>
    </recommendedName>
</protein>
<dbReference type="InterPro" id="IPR037794">
    <property type="entry name" value="TAF12"/>
</dbReference>
<organism evidence="9 10">
    <name type="scientific">Trichogramma brassicae</name>
    <dbReference type="NCBI Taxonomy" id="86971"/>
    <lineage>
        <taxon>Eukaryota</taxon>
        <taxon>Metazoa</taxon>
        <taxon>Ecdysozoa</taxon>
        <taxon>Arthropoda</taxon>
        <taxon>Hexapoda</taxon>
        <taxon>Insecta</taxon>
        <taxon>Pterygota</taxon>
        <taxon>Neoptera</taxon>
        <taxon>Endopterygota</taxon>
        <taxon>Hymenoptera</taxon>
        <taxon>Apocrita</taxon>
        <taxon>Proctotrupomorpha</taxon>
        <taxon>Chalcidoidea</taxon>
        <taxon>Trichogrammatidae</taxon>
        <taxon>Trichogramma</taxon>
    </lineage>
</organism>
<dbReference type="OrthoDB" id="2193432at2759"/>
<feature type="compositionally biased region" description="Low complexity" evidence="7">
    <location>
        <begin position="13"/>
        <end position="28"/>
    </location>
</feature>
<comment type="similarity">
    <text evidence="2">Belongs to the TAF12 family.</text>
</comment>
<dbReference type="GO" id="GO:0017025">
    <property type="term" value="F:TBP-class protein binding"/>
    <property type="evidence" value="ECO:0007669"/>
    <property type="project" value="TreeGrafter"/>
</dbReference>
<feature type="compositionally biased region" description="Polar residues" evidence="7">
    <location>
        <begin position="1"/>
        <end position="12"/>
    </location>
</feature>
<feature type="region of interest" description="Disordered" evidence="7">
    <location>
        <begin position="1"/>
        <end position="51"/>
    </location>
</feature>
<keyword evidence="4" id="KW-0805">Transcription regulation</keyword>